<evidence type="ECO:0000313" key="2">
    <source>
        <dbReference type="Proteomes" id="UP000637643"/>
    </source>
</evidence>
<evidence type="ECO:0000313" key="1">
    <source>
        <dbReference type="EMBL" id="GGG10776.1"/>
    </source>
</evidence>
<gene>
    <name evidence="1" type="ORF">GCM10010912_63970</name>
</gene>
<sequence>MEITLEQALTRFTQLHWQYGQPGEFKPLSADFEWNDPVHLSKELLYFYGQAAPVQGTGFDLAGRPLDLLAPEQLFVQSFGYRWPAPAPDFDPYDTPLVEQPDYWKEGWQLIALHNGEPVIASTHEAGTPVYAGYESGLPLPVADSFAGFLTALGAALQVEYGEWSGKEAYDEETFEWSAVFLQEVADAVTPYAGEQNLASFMKFFYG</sequence>
<dbReference type="AlphaFoldDB" id="A0A917D6I8"/>
<dbReference type="RefSeq" id="WP_189031975.1">
    <property type="nucleotide sequence ID" value="NZ_BMKR01000051.1"/>
</dbReference>
<organism evidence="1 2">
    <name type="scientific">Paenibacillus albidus</name>
    <dbReference type="NCBI Taxonomy" id="2041023"/>
    <lineage>
        <taxon>Bacteria</taxon>
        <taxon>Bacillati</taxon>
        <taxon>Bacillota</taxon>
        <taxon>Bacilli</taxon>
        <taxon>Bacillales</taxon>
        <taxon>Paenibacillaceae</taxon>
        <taxon>Paenibacillus</taxon>
    </lineage>
</organism>
<reference evidence="1" key="2">
    <citation type="submission" date="2020-09" db="EMBL/GenBank/DDBJ databases">
        <authorList>
            <person name="Sun Q."/>
            <person name="Zhou Y."/>
        </authorList>
    </citation>
    <scope>NUCLEOTIDE SEQUENCE</scope>
    <source>
        <strain evidence="1">CGMCC 1.16134</strain>
    </source>
</reference>
<evidence type="ECO:0008006" key="3">
    <source>
        <dbReference type="Google" id="ProtNLM"/>
    </source>
</evidence>
<reference evidence="1" key="1">
    <citation type="journal article" date="2014" name="Int. J. Syst. Evol. Microbiol.">
        <title>Complete genome sequence of Corynebacterium casei LMG S-19264T (=DSM 44701T), isolated from a smear-ripened cheese.</title>
        <authorList>
            <consortium name="US DOE Joint Genome Institute (JGI-PGF)"/>
            <person name="Walter F."/>
            <person name="Albersmeier A."/>
            <person name="Kalinowski J."/>
            <person name="Ruckert C."/>
        </authorList>
    </citation>
    <scope>NUCLEOTIDE SEQUENCE</scope>
    <source>
        <strain evidence="1">CGMCC 1.16134</strain>
    </source>
</reference>
<proteinExistence type="predicted"/>
<accession>A0A917D6I8</accession>
<keyword evidence="2" id="KW-1185">Reference proteome</keyword>
<dbReference type="Proteomes" id="UP000637643">
    <property type="component" value="Unassembled WGS sequence"/>
</dbReference>
<name>A0A917D6I8_9BACL</name>
<dbReference type="EMBL" id="BMKR01000051">
    <property type="protein sequence ID" value="GGG10776.1"/>
    <property type="molecule type" value="Genomic_DNA"/>
</dbReference>
<comment type="caution">
    <text evidence="1">The sequence shown here is derived from an EMBL/GenBank/DDBJ whole genome shotgun (WGS) entry which is preliminary data.</text>
</comment>
<protein>
    <recommendedName>
        <fullName evidence="3">SMI1/KNR4 family protein</fullName>
    </recommendedName>
</protein>